<gene>
    <name evidence="1" type="ORF">SAMN05421827_101144</name>
</gene>
<organism evidence="1 2">
    <name type="scientific">Pedobacter terrae</name>
    <dbReference type="NCBI Taxonomy" id="405671"/>
    <lineage>
        <taxon>Bacteria</taxon>
        <taxon>Pseudomonadati</taxon>
        <taxon>Bacteroidota</taxon>
        <taxon>Sphingobacteriia</taxon>
        <taxon>Sphingobacteriales</taxon>
        <taxon>Sphingobacteriaceae</taxon>
        <taxon>Pedobacter</taxon>
    </lineage>
</organism>
<sequence>MGIWCMGSKFFKYWLIGNYLSRLSNSKLPALNSKPIPAAKPHTQSNYSKHFNPALCLNLKSE</sequence>
<accession>A0A1G7MYZ4</accession>
<dbReference type="STRING" id="405671.SAMN05421827_101144"/>
<evidence type="ECO:0000313" key="2">
    <source>
        <dbReference type="Proteomes" id="UP000199643"/>
    </source>
</evidence>
<dbReference type="Proteomes" id="UP000199643">
    <property type="component" value="Unassembled WGS sequence"/>
</dbReference>
<dbReference type="AlphaFoldDB" id="A0A1G7MYZ4"/>
<proteinExistence type="predicted"/>
<protein>
    <submittedName>
        <fullName evidence="1">Uncharacterized protein</fullName>
    </submittedName>
</protein>
<name>A0A1G7MYZ4_9SPHI</name>
<keyword evidence="2" id="KW-1185">Reference proteome</keyword>
<dbReference type="EMBL" id="FNCH01000001">
    <property type="protein sequence ID" value="SDF66876.1"/>
    <property type="molecule type" value="Genomic_DNA"/>
</dbReference>
<evidence type="ECO:0000313" key="1">
    <source>
        <dbReference type="EMBL" id="SDF66876.1"/>
    </source>
</evidence>
<reference evidence="2" key="1">
    <citation type="submission" date="2016-10" db="EMBL/GenBank/DDBJ databases">
        <authorList>
            <person name="Varghese N."/>
            <person name="Submissions S."/>
        </authorList>
    </citation>
    <scope>NUCLEOTIDE SEQUENCE [LARGE SCALE GENOMIC DNA]</scope>
    <source>
        <strain evidence="2">DSM 17933</strain>
    </source>
</reference>